<comment type="caution">
    <text evidence="3">The sequence shown here is derived from an EMBL/GenBank/DDBJ whole genome shotgun (WGS) entry which is preliminary data.</text>
</comment>
<gene>
    <name evidence="3" type="ORF">BLNAU_15513</name>
</gene>
<evidence type="ECO:0000313" key="3">
    <source>
        <dbReference type="EMBL" id="KAK2949531.1"/>
    </source>
</evidence>
<proteinExistence type="predicted"/>
<reference evidence="3 4" key="1">
    <citation type="journal article" date="2022" name="bioRxiv">
        <title>Genomics of Preaxostyla Flagellates Illuminates Evolutionary Transitions and the Path Towards Mitochondrial Loss.</title>
        <authorList>
            <person name="Novak L.V.F."/>
            <person name="Treitli S.C."/>
            <person name="Pyrih J."/>
            <person name="Halakuc P."/>
            <person name="Pipaliya S.V."/>
            <person name="Vacek V."/>
            <person name="Brzon O."/>
            <person name="Soukal P."/>
            <person name="Eme L."/>
            <person name="Dacks J.B."/>
            <person name="Karnkowska A."/>
            <person name="Elias M."/>
            <person name="Hampl V."/>
        </authorList>
    </citation>
    <scope>NUCLEOTIDE SEQUENCE [LARGE SCALE GENOMIC DNA]</scope>
    <source>
        <strain evidence="3">NAU3</strain>
        <tissue evidence="3">Gut</tissue>
    </source>
</reference>
<organism evidence="3 4">
    <name type="scientific">Blattamonas nauphoetae</name>
    <dbReference type="NCBI Taxonomy" id="2049346"/>
    <lineage>
        <taxon>Eukaryota</taxon>
        <taxon>Metamonada</taxon>
        <taxon>Preaxostyla</taxon>
        <taxon>Oxymonadida</taxon>
        <taxon>Blattamonas</taxon>
    </lineage>
</organism>
<protein>
    <recommendedName>
        <fullName evidence="2">CID domain-containing protein</fullName>
    </recommendedName>
</protein>
<dbReference type="Proteomes" id="UP001281761">
    <property type="component" value="Unassembled WGS sequence"/>
</dbReference>
<dbReference type="InterPro" id="IPR008942">
    <property type="entry name" value="ENTH_VHS"/>
</dbReference>
<dbReference type="PROSITE" id="PS51391">
    <property type="entry name" value="CID"/>
    <property type="match status" value="1"/>
</dbReference>
<sequence>MDSIAKNGREPWISYFTPYISELFLLGYNSASEPEIPLFRSLFMTWQGVFPDESLRIVESVLRRALWMTKGKTSIQNLTIPINMSILATHQQTCMLEKAPLHFDLPQAEPMTEQKFQEKTAEALPPQPAALPNHATNINTNPILNTDPQDLQSVLESLNEQELAALLTDLSQGSTDQNNPLREFEAQQQQFQHLSSLYLKPDALSSLRYPTFDLFTEGVAAELRIPSTVSFPSPDPNADRVVVPSFLALFTLTNRLTSKICHKRFQTREAMTSAERHIQQRNQEMDFTYGGSYRGWFADEESWVDRENDTMFHPNNR</sequence>
<evidence type="ECO:0000313" key="4">
    <source>
        <dbReference type="Proteomes" id="UP001281761"/>
    </source>
</evidence>
<feature type="region of interest" description="Disordered" evidence="1">
    <location>
        <begin position="119"/>
        <end position="144"/>
    </location>
</feature>
<evidence type="ECO:0000256" key="1">
    <source>
        <dbReference type="SAM" id="MobiDB-lite"/>
    </source>
</evidence>
<dbReference type="SUPFAM" id="SSF48464">
    <property type="entry name" value="ENTH/VHS domain"/>
    <property type="match status" value="1"/>
</dbReference>
<dbReference type="InterPro" id="IPR006569">
    <property type="entry name" value="CID_dom"/>
</dbReference>
<dbReference type="Gene3D" id="1.25.40.90">
    <property type="match status" value="1"/>
</dbReference>
<feature type="compositionally biased region" description="Polar residues" evidence="1">
    <location>
        <begin position="134"/>
        <end position="144"/>
    </location>
</feature>
<dbReference type="EMBL" id="JARBJD010000154">
    <property type="protein sequence ID" value="KAK2949531.1"/>
    <property type="molecule type" value="Genomic_DNA"/>
</dbReference>
<accession>A0ABQ9XC74</accession>
<name>A0ABQ9XC74_9EUKA</name>
<feature type="domain" description="CID" evidence="2">
    <location>
        <begin position="1"/>
        <end position="66"/>
    </location>
</feature>
<keyword evidence="4" id="KW-1185">Reference proteome</keyword>
<evidence type="ECO:0000259" key="2">
    <source>
        <dbReference type="PROSITE" id="PS51391"/>
    </source>
</evidence>